<sequence>MPVTRRNLLIGGGAGAGLVLAWGLWPRTYRPNLVAAPGETILNAFLKIGTDGHVAVVVPQAEMGQGVWTALPQILADELGADWRTVSVEPAPISPLYANTLLIGEGAEESLPALLKGVGGWAARTYATRNALMLTGGSSSIRGFEPRFREAGAMARALLCMAAGARWEADWRACDTAEGFVTRGADRLRFADLAAEAAGFSPPDVAPLRAVGAGGIVGRSMPRLDLPAKVDGTARYAADVRVPDLVYASVRHGPIGSGAVQGFDRAAAEKVPGLIGLVEQPGWVAAVAANWWAADRAADAMAPRFTPGENVPDSASIEAALAGAMAKGEGRRFASTGDLEAAFAAGGNRLKVDYAVPFAVHAAIEPLTATARITGDRLELWMPTQAPGIARAAVAKAIGFAGDRVTVYPMLVGGGFGRKIEHDAGIQAALCAQAMKRPVQVTWSRAEETMMDRMRPPARARMTAALGRGGRIRGWQAEIAAPATMASMMGRLMPGAGGGNSAEAAAVEGAVPPYAVDALAVDHFPADIGVPTGIWRAVAHSYTAFFTECFVDELARLAGIEPLSFRIPLLAGNPRLAHCLVTATALGGWDGGVAGSGQGVACHSSFGSHVAMLAEAHVGEGQRIVVSRVVAVVDCGRIINPDIVRQQIEGGIMWGIAATLGATTGFTAGRADARNFDALGLPRLADTPEIRIELVRSNAAPGGVGEIAVPPVAPAIANALFAATGRRLRTLPLTPGGR</sequence>
<dbReference type="AlphaFoldDB" id="A0A558QTR7"/>
<organism evidence="2 3">
    <name type="scientific">Alterirhizorhabdus solaris</name>
    <dbReference type="NCBI Taxonomy" id="2529389"/>
    <lineage>
        <taxon>Bacteria</taxon>
        <taxon>Pseudomonadati</taxon>
        <taxon>Pseudomonadota</taxon>
        <taxon>Alphaproteobacteria</taxon>
        <taxon>Sphingomonadales</taxon>
        <taxon>Rhizorhabdaceae</taxon>
        <taxon>Alterirhizorhabdus</taxon>
    </lineage>
</organism>
<dbReference type="RefSeq" id="WP_145155322.1">
    <property type="nucleotide sequence ID" value="NZ_VNIM01000124.1"/>
</dbReference>
<dbReference type="GO" id="GO:0016491">
    <property type="term" value="F:oxidoreductase activity"/>
    <property type="evidence" value="ECO:0007669"/>
    <property type="project" value="InterPro"/>
</dbReference>
<dbReference type="InterPro" id="IPR008274">
    <property type="entry name" value="AldOxase/xan_DH_MoCoBD1"/>
</dbReference>
<dbReference type="Proteomes" id="UP000318681">
    <property type="component" value="Unassembled WGS sequence"/>
</dbReference>
<comment type="caution">
    <text evidence="2">The sequence shown here is derived from an EMBL/GenBank/DDBJ whole genome shotgun (WGS) entry which is preliminary data.</text>
</comment>
<dbReference type="PANTHER" id="PTHR47495">
    <property type="entry name" value="ALDEHYDE DEHYDROGENASE"/>
    <property type="match status" value="1"/>
</dbReference>
<keyword evidence="3" id="KW-1185">Reference proteome</keyword>
<dbReference type="Pfam" id="PF20256">
    <property type="entry name" value="MoCoBD_2"/>
    <property type="match status" value="2"/>
</dbReference>
<gene>
    <name evidence="2" type="ORF">FOY91_19105</name>
</gene>
<evidence type="ECO:0000313" key="2">
    <source>
        <dbReference type="EMBL" id="TVV70457.1"/>
    </source>
</evidence>
<dbReference type="SUPFAM" id="SSF56003">
    <property type="entry name" value="Molybdenum cofactor-binding domain"/>
    <property type="match status" value="2"/>
</dbReference>
<dbReference type="InterPro" id="IPR046867">
    <property type="entry name" value="AldOxase/xan_DH_MoCoBD2"/>
</dbReference>
<dbReference type="InterPro" id="IPR052516">
    <property type="entry name" value="N-heterocyclic_Hydroxylase"/>
</dbReference>
<dbReference type="InterPro" id="IPR000674">
    <property type="entry name" value="Ald_Oxase/Xan_DH_a/b"/>
</dbReference>
<dbReference type="InterPro" id="IPR012368">
    <property type="entry name" value="OxRdtase_Mopterin-bd_su_IorB"/>
</dbReference>
<dbReference type="PROSITE" id="PS51318">
    <property type="entry name" value="TAT"/>
    <property type="match status" value="1"/>
</dbReference>
<accession>A0A558QTR7</accession>
<dbReference type="Gene3D" id="3.30.365.10">
    <property type="entry name" value="Aldehyde oxidase/xanthine dehydrogenase, molybdopterin binding domain"/>
    <property type="match status" value="4"/>
</dbReference>
<dbReference type="Gene3D" id="3.90.1170.50">
    <property type="entry name" value="Aldehyde oxidase/xanthine dehydrogenase, a/b hammerhead"/>
    <property type="match status" value="1"/>
</dbReference>
<dbReference type="Pfam" id="PF02738">
    <property type="entry name" value="MoCoBD_1"/>
    <property type="match status" value="1"/>
</dbReference>
<protein>
    <submittedName>
        <fullName evidence="2">Xanthine dehydrogenase family protein molybdopterin-binding subunit</fullName>
    </submittedName>
</protein>
<reference evidence="2 3" key="1">
    <citation type="submission" date="2019-07" db="EMBL/GenBank/DDBJ databases">
        <title>Sphingomonas solaris sp. nov., isolated from a solar panel from Boston, Massachusetts.</title>
        <authorList>
            <person name="Tanner K."/>
            <person name="Pascual J."/>
            <person name="Mancuso C."/>
            <person name="Pereto J."/>
            <person name="Khalil A."/>
            <person name="Vilanova C."/>
        </authorList>
    </citation>
    <scope>NUCLEOTIDE SEQUENCE [LARGE SCALE GENOMIC DNA]</scope>
    <source>
        <strain evidence="2 3">R4DWN</strain>
    </source>
</reference>
<name>A0A558QTR7_9SPHN</name>
<feature type="domain" description="Aldehyde oxidase/xanthine dehydrogenase a/b hammerhead" evidence="1">
    <location>
        <begin position="231"/>
        <end position="309"/>
    </location>
</feature>
<dbReference type="InterPro" id="IPR006311">
    <property type="entry name" value="TAT_signal"/>
</dbReference>
<evidence type="ECO:0000259" key="1">
    <source>
        <dbReference type="SMART" id="SM01008"/>
    </source>
</evidence>
<dbReference type="InterPro" id="IPR037165">
    <property type="entry name" value="AldOxase/xan_DH_Mopterin-bd_sf"/>
</dbReference>
<dbReference type="PANTHER" id="PTHR47495:SF2">
    <property type="entry name" value="ALDEHYDE DEHYDROGENASE"/>
    <property type="match status" value="1"/>
</dbReference>
<dbReference type="PIRSF" id="PIRSF036389">
    <property type="entry name" value="IOR_B"/>
    <property type="match status" value="1"/>
</dbReference>
<proteinExistence type="predicted"/>
<dbReference type="OrthoDB" id="9767994at2"/>
<evidence type="ECO:0000313" key="3">
    <source>
        <dbReference type="Proteomes" id="UP000318681"/>
    </source>
</evidence>
<dbReference type="EMBL" id="VNIM01000124">
    <property type="protein sequence ID" value="TVV70457.1"/>
    <property type="molecule type" value="Genomic_DNA"/>
</dbReference>
<dbReference type="SMART" id="SM01008">
    <property type="entry name" value="Ald_Xan_dh_C"/>
    <property type="match status" value="1"/>
</dbReference>